<dbReference type="InterPro" id="IPR029045">
    <property type="entry name" value="ClpP/crotonase-like_dom_sf"/>
</dbReference>
<feature type="domain" description="ACB" evidence="5">
    <location>
        <begin position="50"/>
        <end position="135"/>
    </location>
</feature>
<dbReference type="InterPro" id="IPR000582">
    <property type="entry name" value="Acyl-CoA-binding_protein"/>
</dbReference>
<dbReference type="Pfam" id="PF00887">
    <property type="entry name" value="ACBP"/>
    <property type="match status" value="1"/>
</dbReference>
<evidence type="ECO:0000259" key="5">
    <source>
        <dbReference type="PROSITE" id="PS51228"/>
    </source>
</evidence>
<evidence type="ECO:0000313" key="7">
    <source>
        <dbReference type="Proteomes" id="UP000593567"/>
    </source>
</evidence>
<dbReference type="AlphaFoldDB" id="A0A7J7JKP3"/>
<dbReference type="PANTHER" id="PTHR43684:SF1">
    <property type="entry name" value="ENOYL-COA DELTA ISOMERASE 2"/>
    <property type="match status" value="1"/>
</dbReference>
<dbReference type="Pfam" id="PF00378">
    <property type="entry name" value="ECH_1"/>
    <property type="match status" value="1"/>
</dbReference>
<keyword evidence="4" id="KW-1133">Transmembrane helix</keyword>
<evidence type="ECO:0000256" key="3">
    <source>
        <dbReference type="ARBA" id="ARBA00023235"/>
    </source>
</evidence>
<gene>
    <name evidence="6" type="ORF">EB796_015047</name>
</gene>
<dbReference type="FunFam" id="3.90.226.10:FF:000084">
    <property type="entry name" value="Enoyl-CoA delta isomerase 2, mitochondrial"/>
    <property type="match status" value="1"/>
</dbReference>
<dbReference type="Gene3D" id="3.90.226.10">
    <property type="entry name" value="2-enoyl-CoA Hydratase, Chain A, domain 1"/>
    <property type="match status" value="1"/>
</dbReference>
<accession>A0A7J7JKP3</accession>
<dbReference type="Proteomes" id="UP000593567">
    <property type="component" value="Unassembled WGS sequence"/>
</dbReference>
<feature type="transmembrane region" description="Helical" evidence="4">
    <location>
        <begin position="385"/>
        <end position="402"/>
    </location>
</feature>
<dbReference type="SUPFAM" id="SSF52096">
    <property type="entry name" value="ClpP/crotonase"/>
    <property type="match status" value="1"/>
</dbReference>
<evidence type="ECO:0000256" key="2">
    <source>
        <dbReference type="ARBA" id="ARBA00023140"/>
    </source>
</evidence>
<sequence length="424" mass="46862">MALRVGSKIFRSSSQLYKYTGTLAATLRGHLQSQSQIGPLHTSPYLRGAHDAEFNKAKERLSQLKEDPGNQVKLQIYALFKQSTIGANTTKKPGMMDFVGKAKWDAWTALGSLSQDDAQLKYIELINSLVSSDSSADSADPATSGKYTTLDVTNQNGVCKIQLNRPKKKNAITIDMYNEWAAALAEADKDPSVVLAVVTGAGDYYCSGNDLNNFMGVKPENMSKMAQDSSVLLQNFVDAFINFSKPLIGVVNGPAVGVAVTTMGLFDLVYATDKATFHTPFSSLGQSPEGCSSYTFPKILGPMKAAEMLLFNKKISAAEACKLGLVTEVFPDQSFQTEVWERINSYAKFPKGGYGLTLPEITLRQMPKFSFIPNSSFIRQFTPVYYVYTYSFFIQFLVFALVQEKQTRLKETLRIMGMRDAAFW</sequence>
<keyword evidence="7" id="KW-1185">Reference proteome</keyword>
<dbReference type="GO" id="GO:0005777">
    <property type="term" value="C:peroxisome"/>
    <property type="evidence" value="ECO:0007669"/>
    <property type="project" value="UniProtKB-SubCell"/>
</dbReference>
<protein>
    <submittedName>
        <fullName evidence="6">ECI2</fullName>
    </submittedName>
</protein>
<dbReference type="PROSITE" id="PS51228">
    <property type="entry name" value="ACB_2"/>
    <property type="match status" value="1"/>
</dbReference>
<name>A0A7J7JKP3_BUGNE</name>
<dbReference type="PRINTS" id="PR00689">
    <property type="entry name" value="ACOABINDINGP"/>
</dbReference>
<evidence type="ECO:0000256" key="4">
    <source>
        <dbReference type="SAM" id="Phobius"/>
    </source>
</evidence>
<dbReference type="InterPro" id="IPR014352">
    <property type="entry name" value="FERM/acyl-CoA-bd_prot_sf"/>
</dbReference>
<dbReference type="EMBL" id="VXIV02002236">
    <property type="protein sequence ID" value="KAF6026647.1"/>
    <property type="molecule type" value="Genomic_DNA"/>
</dbReference>
<dbReference type="Gene3D" id="1.20.80.10">
    <property type="match status" value="1"/>
</dbReference>
<evidence type="ECO:0000256" key="1">
    <source>
        <dbReference type="ARBA" id="ARBA00004275"/>
    </source>
</evidence>
<dbReference type="InterPro" id="IPR035984">
    <property type="entry name" value="Acyl-CoA-binding_sf"/>
</dbReference>
<dbReference type="SUPFAM" id="SSF47027">
    <property type="entry name" value="Acyl-CoA binding protein"/>
    <property type="match status" value="1"/>
</dbReference>
<dbReference type="GO" id="GO:0005739">
    <property type="term" value="C:mitochondrion"/>
    <property type="evidence" value="ECO:0007669"/>
    <property type="project" value="TreeGrafter"/>
</dbReference>
<dbReference type="GO" id="GO:0000062">
    <property type="term" value="F:fatty-acyl-CoA binding"/>
    <property type="evidence" value="ECO:0007669"/>
    <property type="project" value="InterPro"/>
</dbReference>
<keyword evidence="3" id="KW-0413">Isomerase</keyword>
<keyword evidence="4" id="KW-0472">Membrane</keyword>
<dbReference type="CDD" id="cd06558">
    <property type="entry name" value="crotonase-like"/>
    <property type="match status" value="1"/>
</dbReference>
<dbReference type="InterPro" id="IPR051053">
    <property type="entry name" value="ECH/Chromodomain_protein"/>
</dbReference>
<comment type="subcellular location">
    <subcellularLocation>
        <location evidence="1">Peroxisome</location>
    </subcellularLocation>
</comment>
<evidence type="ECO:0000313" key="6">
    <source>
        <dbReference type="EMBL" id="KAF6026647.1"/>
    </source>
</evidence>
<comment type="caution">
    <text evidence="6">The sequence shown here is derived from an EMBL/GenBank/DDBJ whole genome shotgun (WGS) entry which is preliminary data.</text>
</comment>
<dbReference type="CDD" id="cd00435">
    <property type="entry name" value="ACBP"/>
    <property type="match status" value="1"/>
</dbReference>
<dbReference type="GO" id="GO:0004165">
    <property type="term" value="F:delta(3)-delta(2)-enoyl-CoA isomerase activity"/>
    <property type="evidence" value="ECO:0007669"/>
    <property type="project" value="UniProtKB-ARBA"/>
</dbReference>
<keyword evidence="2" id="KW-0576">Peroxisome</keyword>
<organism evidence="6 7">
    <name type="scientific">Bugula neritina</name>
    <name type="common">Brown bryozoan</name>
    <name type="synonym">Sertularia neritina</name>
    <dbReference type="NCBI Taxonomy" id="10212"/>
    <lineage>
        <taxon>Eukaryota</taxon>
        <taxon>Metazoa</taxon>
        <taxon>Spiralia</taxon>
        <taxon>Lophotrochozoa</taxon>
        <taxon>Bryozoa</taxon>
        <taxon>Gymnolaemata</taxon>
        <taxon>Cheilostomatida</taxon>
        <taxon>Flustrina</taxon>
        <taxon>Buguloidea</taxon>
        <taxon>Bugulidae</taxon>
        <taxon>Bugula</taxon>
    </lineage>
</organism>
<dbReference type="InterPro" id="IPR001753">
    <property type="entry name" value="Enoyl-CoA_hydra/iso"/>
</dbReference>
<dbReference type="PANTHER" id="PTHR43684">
    <property type="match status" value="1"/>
</dbReference>
<proteinExistence type="predicted"/>
<dbReference type="InterPro" id="IPR022408">
    <property type="entry name" value="Acyl-CoA-binding_prot_CS"/>
</dbReference>
<keyword evidence="4" id="KW-0812">Transmembrane</keyword>
<reference evidence="6" key="1">
    <citation type="submission" date="2020-06" db="EMBL/GenBank/DDBJ databases">
        <title>Draft genome of Bugula neritina, a colonial animal packing powerful symbionts and potential medicines.</title>
        <authorList>
            <person name="Rayko M."/>
        </authorList>
    </citation>
    <scope>NUCLEOTIDE SEQUENCE [LARGE SCALE GENOMIC DNA]</scope>
    <source>
        <strain evidence="6">Kwan_BN1</strain>
    </source>
</reference>
<dbReference type="OrthoDB" id="409763at2759"/>
<dbReference type="PROSITE" id="PS00880">
    <property type="entry name" value="ACB_1"/>
    <property type="match status" value="1"/>
</dbReference>